<dbReference type="EMBL" id="JBHSGS010000050">
    <property type="protein sequence ID" value="MFC4719946.1"/>
    <property type="molecule type" value="Genomic_DNA"/>
</dbReference>
<keyword evidence="9" id="KW-1185">Reference proteome</keyword>
<dbReference type="InterPro" id="IPR057739">
    <property type="entry name" value="Glyco_hydro_29_N"/>
</dbReference>
<evidence type="ECO:0000256" key="3">
    <source>
        <dbReference type="ARBA" id="ARBA00012662"/>
    </source>
</evidence>
<organism evidence="8 9">
    <name type="scientific">Enterococcus lemanii</name>
    <dbReference type="NCBI Taxonomy" id="1159752"/>
    <lineage>
        <taxon>Bacteria</taxon>
        <taxon>Bacillati</taxon>
        <taxon>Bacillota</taxon>
        <taxon>Bacilli</taxon>
        <taxon>Lactobacillales</taxon>
        <taxon>Enterococcaceae</taxon>
        <taxon>Enterococcus</taxon>
    </lineage>
</organism>
<evidence type="ECO:0000313" key="9">
    <source>
        <dbReference type="Proteomes" id="UP001595969"/>
    </source>
</evidence>
<protein>
    <recommendedName>
        <fullName evidence="3">alpha-L-fucosidase</fullName>
        <ecNumber evidence="3">3.2.1.51</ecNumber>
    </recommendedName>
</protein>
<dbReference type="PANTHER" id="PTHR10030:SF37">
    <property type="entry name" value="ALPHA-L-FUCOSIDASE-RELATED"/>
    <property type="match status" value="1"/>
</dbReference>
<comment type="function">
    <text evidence="1">Alpha-L-fucosidase is responsible for hydrolyzing the alpha-1,6-linked fucose joined to the reducing-end N-acetylglucosamine of the carbohydrate moieties of glycoproteins.</text>
</comment>
<accession>A0ABV9MVC2</accession>
<dbReference type="PIRSF" id="PIRSF001092">
    <property type="entry name" value="Alpha-L-fucosidase"/>
    <property type="match status" value="1"/>
</dbReference>
<keyword evidence="6" id="KW-0326">Glycosidase</keyword>
<dbReference type="PRINTS" id="PR00741">
    <property type="entry name" value="GLHYDRLASE29"/>
</dbReference>
<proteinExistence type="inferred from homology"/>
<comment type="caution">
    <text evidence="8">The sequence shown here is derived from an EMBL/GenBank/DDBJ whole genome shotgun (WGS) entry which is preliminary data.</text>
</comment>
<dbReference type="InterPro" id="IPR017853">
    <property type="entry name" value="GH"/>
</dbReference>
<evidence type="ECO:0000256" key="2">
    <source>
        <dbReference type="ARBA" id="ARBA00007951"/>
    </source>
</evidence>
<dbReference type="SUPFAM" id="SSF51445">
    <property type="entry name" value="(Trans)glycosidases"/>
    <property type="match status" value="1"/>
</dbReference>
<dbReference type="InterPro" id="IPR016286">
    <property type="entry name" value="FUC_metazoa-typ"/>
</dbReference>
<evidence type="ECO:0000313" key="8">
    <source>
        <dbReference type="EMBL" id="MFC4719946.1"/>
    </source>
</evidence>
<keyword evidence="5" id="KW-0378">Hydrolase</keyword>
<evidence type="ECO:0000256" key="5">
    <source>
        <dbReference type="ARBA" id="ARBA00022801"/>
    </source>
</evidence>
<evidence type="ECO:0000256" key="4">
    <source>
        <dbReference type="ARBA" id="ARBA00022729"/>
    </source>
</evidence>
<dbReference type="Pfam" id="PF01120">
    <property type="entry name" value="Alpha_L_fucos"/>
    <property type="match status" value="1"/>
</dbReference>
<dbReference type="EC" id="3.2.1.51" evidence="3"/>
<sequence length="434" mass="50239">MTKIRADIEENIAATYEGYEEQLPENIQQKLEWFKDQKIGVIFHWGLYAVAGIVESWQMSEEDDWARKRGGWRNQIDELRKDYWGLNHSFNPYAFNPEEWAKRCKEAGFRYMIFTTKHHDGFNMYDTKYSDYKVTAAPCPFATNERADLFLEVADAFREQGMGVGAYYSKPDWHSPLYWVPGEHAKGRYASYNPLEYPERWAQYDQFVHDQLVELASSYGDLDLMWLDGGWVNKRNELLDMDRIVTDVRAQQPDLLMVDRSIGGIHENYVTPERKIPDTPPTKAWESNIPLAKNWGFCPNDTYKSFEEILTSVVKVVAMGGNIILGVGPKPDGTLPNEAFTILEPLGKWLDQFGEGIYETRPVHFKVAEGWYFTQKGATYYAFHEKGQTNPLVIEELPFAVHKVTDLNTGQASNLDTINQNLCHEDLYQVYKIE</sequence>
<dbReference type="RefSeq" id="WP_204654790.1">
    <property type="nucleotide sequence ID" value="NZ_JAFBFD010000039.1"/>
</dbReference>
<feature type="domain" description="Glycoside hydrolase family 29 N-terminal" evidence="7">
    <location>
        <begin position="14"/>
        <end position="355"/>
    </location>
</feature>
<evidence type="ECO:0000256" key="6">
    <source>
        <dbReference type="ARBA" id="ARBA00023295"/>
    </source>
</evidence>
<dbReference type="Proteomes" id="UP001595969">
    <property type="component" value="Unassembled WGS sequence"/>
</dbReference>
<comment type="similarity">
    <text evidence="2">Belongs to the glycosyl hydrolase 29 family.</text>
</comment>
<dbReference type="PANTHER" id="PTHR10030">
    <property type="entry name" value="ALPHA-L-FUCOSIDASE"/>
    <property type="match status" value="1"/>
</dbReference>
<evidence type="ECO:0000259" key="7">
    <source>
        <dbReference type="Pfam" id="PF01120"/>
    </source>
</evidence>
<dbReference type="Gene3D" id="3.20.20.80">
    <property type="entry name" value="Glycosidases"/>
    <property type="match status" value="1"/>
</dbReference>
<reference evidence="9" key="1">
    <citation type="journal article" date="2019" name="Int. J. Syst. Evol. Microbiol.">
        <title>The Global Catalogue of Microorganisms (GCM) 10K type strain sequencing project: providing services to taxonomists for standard genome sequencing and annotation.</title>
        <authorList>
            <consortium name="The Broad Institute Genomics Platform"/>
            <consortium name="The Broad Institute Genome Sequencing Center for Infectious Disease"/>
            <person name="Wu L."/>
            <person name="Ma J."/>
        </authorList>
    </citation>
    <scope>NUCLEOTIDE SEQUENCE [LARGE SCALE GENOMIC DNA]</scope>
    <source>
        <strain evidence="9">CGMCC 1.19032</strain>
    </source>
</reference>
<gene>
    <name evidence="8" type="ORF">ACFO5I_09430</name>
</gene>
<dbReference type="InterPro" id="IPR000933">
    <property type="entry name" value="Glyco_hydro_29"/>
</dbReference>
<dbReference type="SMART" id="SM00812">
    <property type="entry name" value="Alpha_L_fucos"/>
    <property type="match status" value="1"/>
</dbReference>
<name>A0ABV9MVC2_9ENTE</name>
<keyword evidence="4" id="KW-0732">Signal</keyword>
<evidence type="ECO:0000256" key="1">
    <source>
        <dbReference type="ARBA" id="ARBA00004071"/>
    </source>
</evidence>